<accession>A0ABT5QJE3</accession>
<reference evidence="1" key="1">
    <citation type="submission" date="2021-12" db="EMBL/GenBank/DDBJ databases">
        <title>Enterovibrio ZSDZ35 sp. nov. and Enterovibrio ZSDZ42 sp. nov., isolated from coastal seawater in Qingdao.</title>
        <authorList>
            <person name="Zhang P."/>
        </authorList>
    </citation>
    <scope>NUCLEOTIDE SEQUENCE</scope>
    <source>
        <strain evidence="1">ZSDZ35</strain>
    </source>
</reference>
<protein>
    <submittedName>
        <fullName evidence="1">Uncharacterized protein</fullName>
    </submittedName>
</protein>
<dbReference type="RefSeq" id="WP_274141411.1">
    <property type="nucleotide sequence ID" value="NZ_JAJUBB010000004.1"/>
</dbReference>
<organism evidence="1 2">
    <name type="scientific">Enterovibrio qingdaonensis</name>
    <dbReference type="NCBI Taxonomy" id="2899818"/>
    <lineage>
        <taxon>Bacteria</taxon>
        <taxon>Pseudomonadati</taxon>
        <taxon>Pseudomonadota</taxon>
        <taxon>Gammaproteobacteria</taxon>
        <taxon>Vibrionales</taxon>
        <taxon>Vibrionaceae</taxon>
        <taxon>Enterovibrio</taxon>
    </lineage>
</organism>
<comment type="caution">
    <text evidence="1">The sequence shown here is derived from an EMBL/GenBank/DDBJ whole genome shotgun (WGS) entry which is preliminary data.</text>
</comment>
<keyword evidence="2" id="KW-1185">Reference proteome</keyword>
<sequence length="132" mass="16174">MKIFMWLHEIWSRYSSQRNVVLRQVEEALSRLQRNHAMTPQRRLDFKTNCDRVIAFLDRPLALNTNKETLLDQYDFIIKRYNRYHFKDLTINLYQDVQKKEAQYKKEILDLKREMRAEALARKPTPPEMRFP</sequence>
<dbReference type="Proteomes" id="UP001149821">
    <property type="component" value="Unassembled WGS sequence"/>
</dbReference>
<evidence type="ECO:0000313" key="1">
    <source>
        <dbReference type="EMBL" id="MDD1781104.1"/>
    </source>
</evidence>
<proteinExistence type="predicted"/>
<dbReference type="EMBL" id="JAJUBB010000004">
    <property type="protein sequence ID" value="MDD1781104.1"/>
    <property type="molecule type" value="Genomic_DNA"/>
</dbReference>
<name>A0ABT5QJE3_9GAMM</name>
<evidence type="ECO:0000313" key="2">
    <source>
        <dbReference type="Proteomes" id="UP001149821"/>
    </source>
</evidence>
<gene>
    <name evidence="1" type="ORF">LRP49_07790</name>
</gene>